<dbReference type="SUPFAM" id="SSF55729">
    <property type="entry name" value="Acyl-CoA N-acyltransferases (Nat)"/>
    <property type="match status" value="1"/>
</dbReference>
<dbReference type="EMBL" id="CP017148">
    <property type="protein sequence ID" value="AOO85141.1"/>
    <property type="molecule type" value="Genomic_DNA"/>
</dbReference>
<evidence type="ECO:0000259" key="1">
    <source>
        <dbReference type="PROSITE" id="PS51186"/>
    </source>
</evidence>
<keyword evidence="3" id="KW-1185">Reference proteome</keyword>
<name>A0A1D7UCP8_9HYPH</name>
<dbReference type="Proteomes" id="UP000094969">
    <property type="component" value="Plasmid unnamed1"/>
</dbReference>
<proteinExistence type="predicted"/>
<evidence type="ECO:0000313" key="2">
    <source>
        <dbReference type="EMBL" id="AOO85141.1"/>
    </source>
</evidence>
<feature type="domain" description="N-acetyltransferase" evidence="1">
    <location>
        <begin position="3"/>
        <end position="159"/>
    </location>
</feature>
<dbReference type="PROSITE" id="PS51186">
    <property type="entry name" value="GNAT"/>
    <property type="match status" value="1"/>
</dbReference>
<dbReference type="InterPro" id="IPR016181">
    <property type="entry name" value="Acyl_CoA_acyltransferase"/>
</dbReference>
<geneLocation type="plasmid" evidence="2 3">
    <name>unnamed1</name>
</geneLocation>
<organism evidence="2 3">
    <name type="scientific">Bosea vaviloviae</name>
    <dbReference type="NCBI Taxonomy" id="1526658"/>
    <lineage>
        <taxon>Bacteria</taxon>
        <taxon>Pseudomonadati</taxon>
        <taxon>Pseudomonadota</taxon>
        <taxon>Alphaproteobacteria</taxon>
        <taxon>Hyphomicrobiales</taxon>
        <taxon>Boseaceae</taxon>
        <taxon>Bosea</taxon>
    </lineage>
</organism>
<dbReference type="CDD" id="cd04301">
    <property type="entry name" value="NAT_SF"/>
    <property type="match status" value="1"/>
</dbReference>
<dbReference type="Pfam" id="PF00583">
    <property type="entry name" value="Acetyltransf_1"/>
    <property type="match status" value="1"/>
</dbReference>
<evidence type="ECO:0000313" key="3">
    <source>
        <dbReference type="Proteomes" id="UP000094969"/>
    </source>
</evidence>
<dbReference type="OrthoDB" id="9127144at2"/>
<protein>
    <recommendedName>
        <fullName evidence="1">N-acetyltransferase domain-containing protein</fullName>
    </recommendedName>
</protein>
<reference evidence="2 3" key="1">
    <citation type="journal article" date="2015" name="Antonie Van Leeuwenhoek">
        <title>Bosea vaviloviae sp. nov., a new species of slow-growing rhizobia isolated from nodules of the relict species Vavilovia formosa (Stev.) Fed.</title>
        <authorList>
            <person name="Safronova V.I."/>
            <person name="Kuznetsova I.G."/>
            <person name="Sazanova A.L."/>
            <person name="Kimeklis A.K."/>
            <person name="Belimov A.A."/>
            <person name="Andronov E.E."/>
            <person name="Pinaev A.G."/>
            <person name="Chizhevskaya E.P."/>
            <person name="Pukhaev A.R."/>
            <person name="Popov K.P."/>
            <person name="Willems A."/>
            <person name="Tikhonovich I.A."/>
        </authorList>
    </citation>
    <scope>NUCLEOTIDE SEQUENCE [LARGE SCALE GENOMIC DNA]</scope>
    <source>
        <strain evidence="2 3">Vaf18</strain>
        <plasmid evidence="2">unnamed1</plasmid>
    </source>
</reference>
<accession>A0A1D7UCP8</accession>
<sequence length="174" mass="18706">MAVSLHLLGLDDEAVVAGIAVDPDKESYSGGPIGDVFNQLRASPPRQIPFVLFDGDRIVGFIVAREEAALPVWADKGCMTLNNLRIDTRLQGRGYGKAAIRLAAQWIARERPAVTHVMSSVNVANLAAFNLNVACGLTPTGRVVEGRIGRQRIMIAPIERLCSDQPGSTSTRSL</sequence>
<dbReference type="Gene3D" id="3.40.630.30">
    <property type="match status" value="1"/>
</dbReference>
<gene>
    <name evidence="2" type="ORF">BHK69_31110</name>
</gene>
<keyword evidence="2" id="KW-0614">Plasmid</keyword>
<dbReference type="GO" id="GO:0016747">
    <property type="term" value="F:acyltransferase activity, transferring groups other than amino-acyl groups"/>
    <property type="evidence" value="ECO:0007669"/>
    <property type="project" value="InterPro"/>
</dbReference>
<dbReference type="InterPro" id="IPR000182">
    <property type="entry name" value="GNAT_dom"/>
</dbReference>
<dbReference type="KEGG" id="bvv:BHK69_31110"/>
<dbReference type="AlphaFoldDB" id="A0A1D7UCP8"/>
<dbReference type="RefSeq" id="WP_069694324.1">
    <property type="nucleotide sequence ID" value="NZ_CP017148.1"/>
</dbReference>